<reference evidence="1 2" key="1">
    <citation type="submission" date="2020-12" db="EMBL/GenBank/DDBJ databases">
        <title>FDA dAtabase for Regulatory Grade micrObial Sequences (FDA-ARGOS): Supporting development and validation of Infectious Disease Dx tests.</title>
        <authorList>
            <person name="Sproer C."/>
            <person name="Gronow S."/>
            <person name="Severitt S."/>
            <person name="Schroder I."/>
            <person name="Tallon L."/>
            <person name="Sadzewicz L."/>
            <person name="Zhao X."/>
            <person name="Boylan J."/>
            <person name="Ott S."/>
            <person name="Bowen H."/>
            <person name="Vavikolanu K."/>
            <person name="Mehta A."/>
            <person name="Aluvathingal J."/>
            <person name="Nadendla S."/>
            <person name="Lowell S."/>
            <person name="Myers T."/>
            <person name="Yan Y."/>
            <person name="Sichtig H."/>
        </authorList>
    </citation>
    <scope>NUCLEOTIDE SEQUENCE [LARGE SCALE GENOMIC DNA]</scope>
    <source>
        <strain evidence="1 2">FDAARGOS_999</strain>
    </source>
</reference>
<dbReference type="Gene3D" id="2.40.50.100">
    <property type="match status" value="1"/>
</dbReference>
<dbReference type="RefSeq" id="WP_198480761.1">
    <property type="nucleotide sequence ID" value="NZ_CP066022.1"/>
</dbReference>
<sequence>MKFNLNEKYNDYVLIRGAGDLASGVGKSLFDVGFKVIMTEISEPSFIRGAVSFGSAIYEKEVMIEGIKAKISEVNLEQFDKYHKEKVIPIIVDPLLKSLEYIKPFILVDATIAKRNLGTNKDMADIVIAVGPGFKVNVDAHAIIESNRGHNLGRTLYEGEVEKNTGVPGDIKGYSAERVIHARYEGKIQNIKKIGDIVKKDECIATINNNEVLATIDGVLRGLIRDGFYCTKGLKIADIDPRITEVKNCFTISDKSRAIGNAVLFTILNILNKRQENN</sequence>
<accession>A0A7T4FPA2</accession>
<dbReference type="InterPro" id="IPR017695">
    <property type="entry name" value="Se-dep_Mo_hydrolase_YqeB"/>
</dbReference>
<protein>
    <submittedName>
        <fullName evidence="1">EF2563 family selenium-dependent molybdenum hydroxylase system protein</fullName>
    </submittedName>
</protein>
<dbReference type="AlphaFoldDB" id="A0A7T4FPA2"/>
<dbReference type="EMBL" id="CP066022">
    <property type="protein sequence ID" value="QQB74120.1"/>
    <property type="molecule type" value="Genomic_DNA"/>
</dbReference>
<gene>
    <name evidence="1" type="ORF">I6H56_01190</name>
</gene>
<evidence type="ECO:0000313" key="2">
    <source>
        <dbReference type="Proteomes" id="UP000595577"/>
    </source>
</evidence>
<dbReference type="Proteomes" id="UP000595577">
    <property type="component" value="Chromosome"/>
</dbReference>
<dbReference type="NCBIfam" id="TIGR03309">
    <property type="entry name" value="matur_yqeB"/>
    <property type="match status" value="1"/>
</dbReference>
<proteinExistence type="predicted"/>
<evidence type="ECO:0000313" key="1">
    <source>
        <dbReference type="EMBL" id="QQB74120.1"/>
    </source>
</evidence>
<name>A0A7T4FPA2_9FUSO</name>
<organism evidence="1 2">
    <name type="scientific">Fusobacterium canifelinum</name>
    <dbReference type="NCBI Taxonomy" id="285729"/>
    <lineage>
        <taxon>Bacteria</taxon>
        <taxon>Fusobacteriati</taxon>
        <taxon>Fusobacteriota</taxon>
        <taxon>Fusobacteriia</taxon>
        <taxon>Fusobacteriales</taxon>
        <taxon>Fusobacteriaceae</taxon>
        <taxon>Fusobacterium</taxon>
    </lineage>
</organism>